<dbReference type="EMBL" id="JBBHLL010000212">
    <property type="protein sequence ID" value="KAK7809823.1"/>
    <property type="molecule type" value="Genomic_DNA"/>
</dbReference>
<feature type="domain" description="C2H2-type" evidence="6">
    <location>
        <begin position="150"/>
        <end position="177"/>
    </location>
</feature>
<dbReference type="PANTHER" id="PTHR14947:SF26">
    <property type="entry name" value="RIKEN CDNA D130040H23 GENE"/>
    <property type="match status" value="1"/>
</dbReference>
<evidence type="ECO:0000256" key="5">
    <source>
        <dbReference type="PROSITE-ProRule" id="PRU00042"/>
    </source>
</evidence>
<feature type="domain" description="C2H2-type" evidence="6">
    <location>
        <begin position="466"/>
        <end position="493"/>
    </location>
</feature>
<dbReference type="InterPro" id="IPR036236">
    <property type="entry name" value="Znf_C2H2_sf"/>
</dbReference>
<name>A0AAW0I5X6_MYOGA</name>
<gene>
    <name evidence="8" type="ORF">U0070_008473</name>
</gene>
<dbReference type="PANTHER" id="PTHR14947">
    <property type="entry name" value="ZINC FINGER PROTEIN"/>
    <property type="match status" value="1"/>
</dbReference>
<dbReference type="Proteomes" id="UP001488838">
    <property type="component" value="Unassembled WGS sequence"/>
</dbReference>
<feature type="non-terminal residue" evidence="8">
    <location>
        <position position="494"/>
    </location>
</feature>
<dbReference type="Gene3D" id="3.30.160.60">
    <property type="entry name" value="Classic Zinc Finger"/>
    <property type="match status" value="2"/>
</dbReference>
<sequence length="494" mass="56917">DTITYEDVHVNFNYEEWALLNPSQKSLYKDMMLETCKNLTAIGKNMSFSSLFNLRVQAFPQDWYIIYHSGYKTNDPKGYGKKKYTSLSPVERHSNPDTSVQLIGFPTSLGKHLHTYTRKIPYKYKESGNSSVCPGSRCVSSVTCTTGKCYECSQCGKAISSSRSLQRHLKIPMGKGCYKHEPCTKGFNHHAYLQICKRTHNGEMRNMLYATVIFKYPEIKLKRNSMNVINVGKSWQVPVIFKYMKELTLERNLMNVINVVKPLHIKERNCTDVINAIKPLEISVILSIMKEVILERNPTNVINAIKLLQIVVLSKGMKEVILERNPMYVINVIKPLHPAVIFNSIKEVILARNPIYVINVVKHLHINIIFTVMKEVILERNPMYVIDVIKPLHILVIFNSIKVILVRNHMYVINVVKHLHINIIFTVMKEGILERNPMNVISVVKLLHTPVIVKTMKKSHTGKKSYKCNHCDKTFADLKSLQMHEINHTREKLC</sequence>
<keyword evidence="2" id="KW-0677">Repeat</keyword>
<evidence type="ECO:0000313" key="9">
    <source>
        <dbReference type="Proteomes" id="UP001488838"/>
    </source>
</evidence>
<evidence type="ECO:0000256" key="2">
    <source>
        <dbReference type="ARBA" id="ARBA00022737"/>
    </source>
</evidence>
<comment type="caution">
    <text evidence="8">The sequence shown here is derived from an EMBL/GenBank/DDBJ whole genome shotgun (WGS) entry which is preliminary data.</text>
</comment>
<keyword evidence="1" id="KW-0479">Metal-binding</keyword>
<dbReference type="SMART" id="SM00349">
    <property type="entry name" value="KRAB"/>
    <property type="match status" value="1"/>
</dbReference>
<dbReference type="Pfam" id="PF00096">
    <property type="entry name" value="zf-C2H2"/>
    <property type="match status" value="2"/>
</dbReference>
<keyword evidence="3 5" id="KW-0863">Zinc-finger</keyword>
<evidence type="ECO:0000256" key="4">
    <source>
        <dbReference type="ARBA" id="ARBA00022833"/>
    </source>
</evidence>
<dbReference type="InterPro" id="IPR013087">
    <property type="entry name" value="Znf_C2H2_type"/>
</dbReference>
<dbReference type="PROSITE" id="PS50157">
    <property type="entry name" value="ZINC_FINGER_C2H2_2"/>
    <property type="match status" value="2"/>
</dbReference>
<dbReference type="InterPro" id="IPR001909">
    <property type="entry name" value="KRAB"/>
</dbReference>
<evidence type="ECO:0000256" key="3">
    <source>
        <dbReference type="ARBA" id="ARBA00022771"/>
    </source>
</evidence>
<proteinExistence type="predicted"/>
<protein>
    <recommendedName>
        <fullName evidence="10">Zinc finger protein</fullName>
    </recommendedName>
</protein>
<evidence type="ECO:0000259" key="7">
    <source>
        <dbReference type="PROSITE" id="PS50805"/>
    </source>
</evidence>
<dbReference type="GO" id="GO:0008270">
    <property type="term" value="F:zinc ion binding"/>
    <property type="evidence" value="ECO:0007669"/>
    <property type="project" value="UniProtKB-KW"/>
</dbReference>
<dbReference type="Gene3D" id="6.10.140.140">
    <property type="match status" value="1"/>
</dbReference>
<dbReference type="SUPFAM" id="SSF109640">
    <property type="entry name" value="KRAB domain (Kruppel-associated box)"/>
    <property type="match status" value="1"/>
</dbReference>
<dbReference type="PROSITE" id="PS00028">
    <property type="entry name" value="ZINC_FINGER_C2H2_1"/>
    <property type="match status" value="1"/>
</dbReference>
<accession>A0AAW0I5X6</accession>
<feature type="non-terminal residue" evidence="8">
    <location>
        <position position="1"/>
    </location>
</feature>
<evidence type="ECO:0000256" key="1">
    <source>
        <dbReference type="ARBA" id="ARBA00022723"/>
    </source>
</evidence>
<dbReference type="PROSITE" id="PS50805">
    <property type="entry name" value="KRAB"/>
    <property type="match status" value="1"/>
</dbReference>
<keyword evidence="4" id="KW-0862">Zinc</keyword>
<dbReference type="CDD" id="cd07765">
    <property type="entry name" value="KRAB_A-box"/>
    <property type="match status" value="1"/>
</dbReference>
<keyword evidence="9" id="KW-1185">Reference proteome</keyword>
<dbReference type="SUPFAM" id="SSF57667">
    <property type="entry name" value="beta-beta-alpha zinc fingers"/>
    <property type="match status" value="2"/>
</dbReference>
<dbReference type="GO" id="GO:0006355">
    <property type="term" value="P:regulation of DNA-templated transcription"/>
    <property type="evidence" value="ECO:0007669"/>
    <property type="project" value="InterPro"/>
</dbReference>
<evidence type="ECO:0000313" key="8">
    <source>
        <dbReference type="EMBL" id="KAK7809823.1"/>
    </source>
</evidence>
<dbReference type="FunFam" id="3.30.160.60:FF:000100">
    <property type="entry name" value="Zinc finger 45-like"/>
    <property type="match status" value="1"/>
</dbReference>
<organism evidence="8 9">
    <name type="scientific">Myodes glareolus</name>
    <name type="common">Bank vole</name>
    <name type="synonym">Clethrionomys glareolus</name>
    <dbReference type="NCBI Taxonomy" id="447135"/>
    <lineage>
        <taxon>Eukaryota</taxon>
        <taxon>Metazoa</taxon>
        <taxon>Chordata</taxon>
        <taxon>Craniata</taxon>
        <taxon>Vertebrata</taxon>
        <taxon>Euteleostomi</taxon>
        <taxon>Mammalia</taxon>
        <taxon>Eutheria</taxon>
        <taxon>Euarchontoglires</taxon>
        <taxon>Glires</taxon>
        <taxon>Rodentia</taxon>
        <taxon>Myomorpha</taxon>
        <taxon>Muroidea</taxon>
        <taxon>Cricetidae</taxon>
        <taxon>Arvicolinae</taxon>
        <taxon>Myodes</taxon>
    </lineage>
</organism>
<reference evidence="8 9" key="1">
    <citation type="journal article" date="2023" name="bioRxiv">
        <title>Conserved and derived expression patterns and positive selection on dental genes reveal complex evolutionary context of ever-growing rodent molars.</title>
        <authorList>
            <person name="Calamari Z.T."/>
            <person name="Song A."/>
            <person name="Cohen E."/>
            <person name="Akter M."/>
            <person name="Roy R.D."/>
            <person name="Hallikas O."/>
            <person name="Christensen M.M."/>
            <person name="Li P."/>
            <person name="Marangoni P."/>
            <person name="Jernvall J."/>
            <person name="Klein O.D."/>
        </authorList>
    </citation>
    <scope>NUCLEOTIDE SEQUENCE [LARGE SCALE GENOMIC DNA]</scope>
    <source>
        <strain evidence="8">V071</strain>
    </source>
</reference>
<dbReference type="AlphaFoldDB" id="A0AAW0I5X6"/>
<evidence type="ECO:0000259" key="6">
    <source>
        <dbReference type="PROSITE" id="PS50157"/>
    </source>
</evidence>
<dbReference type="InterPro" id="IPR036051">
    <property type="entry name" value="KRAB_dom_sf"/>
</dbReference>
<feature type="domain" description="KRAB" evidence="7">
    <location>
        <begin position="3"/>
        <end position="75"/>
    </location>
</feature>
<evidence type="ECO:0008006" key="10">
    <source>
        <dbReference type="Google" id="ProtNLM"/>
    </source>
</evidence>
<dbReference type="InterPro" id="IPR039938">
    <property type="entry name" value="Sp4-like"/>
</dbReference>
<dbReference type="Pfam" id="PF01352">
    <property type="entry name" value="KRAB"/>
    <property type="match status" value="1"/>
</dbReference>
<dbReference type="FunFam" id="3.30.160.60:FF:000446">
    <property type="entry name" value="Zinc finger protein"/>
    <property type="match status" value="1"/>
</dbReference>
<dbReference type="SMART" id="SM00355">
    <property type="entry name" value="ZnF_C2H2"/>
    <property type="match status" value="2"/>
</dbReference>